<dbReference type="OMA" id="VNAWGLN"/>
<evidence type="ECO:0000256" key="8">
    <source>
        <dbReference type="ARBA" id="ARBA00038290"/>
    </source>
</evidence>
<comment type="similarity">
    <text evidence="8">Belongs to the TDD superfamily. DTWD1 family.</text>
</comment>
<evidence type="ECO:0000256" key="7">
    <source>
        <dbReference type="ARBA" id="ARBA00037050"/>
    </source>
</evidence>
<evidence type="ECO:0000256" key="4">
    <source>
        <dbReference type="ARBA" id="ARBA00022691"/>
    </source>
</evidence>
<accession>C5LBM0</accession>
<dbReference type="AlphaFoldDB" id="C5LBM0"/>
<comment type="function">
    <text evidence="7">Catalyzes the formation of 3-(3-amino-3-carboxypropyl)uridine (acp3U) at position 20 in the D-loop of several cytoplasmic tRNAs (acp3U(20)).</text>
</comment>
<dbReference type="EMBL" id="GG680918">
    <property type="protein sequence ID" value="EER05841.1"/>
    <property type="molecule type" value="Genomic_DNA"/>
</dbReference>
<keyword evidence="3" id="KW-0808">Transferase</keyword>
<dbReference type="SMART" id="SM01144">
    <property type="entry name" value="DTW"/>
    <property type="match status" value="1"/>
</dbReference>
<evidence type="ECO:0000256" key="6">
    <source>
        <dbReference type="ARBA" id="ARBA00023242"/>
    </source>
</evidence>
<evidence type="ECO:0000313" key="13">
    <source>
        <dbReference type="EMBL" id="EER05841.1"/>
    </source>
</evidence>
<proteinExistence type="inferred from homology"/>
<comment type="subcellular location">
    <subcellularLocation>
        <location evidence="1">Nucleus</location>
    </subcellularLocation>
</comment>
<evidence type="ECO:0000313" key="14">
    <source>
        <dbReference type="Proteomes" id="UP000007800"/>
    </source>
</evidence>
<evidence type="ECO:0000256" key="11">
    <source>
        <dbReference type="ARBA" id="ARBA00048718"/>
    </source>
</evidence>
<dbReference type="GO" id="GO:0008033">
    <property type="term" value="P:tRNA processing"/>
    <property type="evidence" value="ECO:0007669"/>
    <property type="project" value="UniProtKB-KW"/>
</dbReference>
<keyword evidence="4" id="KW-0949">S-adenosyl-L-methionine</keyword>
<keyword evidence="14" id="KW-1185">Reference proteome</keyword>
<dbReference type="PANTHER" id="PTHR15627:SF8">
    <property type="entry name" value="TRNA-URIDINE AMINOCARBOXYPROPYLTRANSFERASE 1"/>
    <property type="match status" value="1"/>
</dbReference>
<dbReference type="EC" id="2.5.1.25" evidence="2"/>
<evidence type="ECO:0000256" key="5">
    <source>
        <dbReference type="ARBA" id="ARBA00022694"/>
    </source>
</evidence>
<name>C5LBM0_PERM5</name>
<dbReference type="GeneID" id="9043271"/>
<dbReference type="Proteomes" id="UP000007800">
    <property type="component" value="Unassembled WGS sequence"/>
</dbReference>
<sequence length="274" mass="31404">MSSPGDSLPPIDLKALRLSPFTPLESESSRKECPKCGRRRKFYCYECAVPVDTWDGVPYVRPPFDIHLVRHPTEKASKSSVIPLQLICNPDRVPGEDASKVPRAYLHSATEDFQPNFDPESTVLLYPGEDSKSIEEVDWSKIKRVAVIDCTWHQTGYMLSHPSLKNLPKVGITSHATNFWRYQHEGPECLATVEACYLLCKEQWEAVNDAPYDGRYDNMLWYFVYMHRLVADAHKRRGTKREGRVCKDDGGPEGKRKVLNRGIPERMLNTYDDQ</sequence>
<organism evidence="14">
    <name type="scientific">Perkinsus marinus (strain ATCC 50983 / TXsc)</name>
    <dbReference type="NCBI Taxonomy" id="423536"/>
    <lineage>
        <taxon>Eukaryota</taxon>
        <taxon>Sar</taxon>
        <taxon>Alveolata</taxon>
        <taxon>Perkinsozoa</taxon>
        <taxon>Perkinsea</taxon>
        <taxon>Perkinsida</taxon>
        <taxon>Perkinsidae</taxon>
        <taxon>Perkinsus</taxon>
    </lineage>
</organism>
<comment type="catalytic activity">
    <reaction evidence="11">
        <text>a uridine in tRNA + S-adenosyl-L-methionine = a 3-[(3S)-3-amino-3-carboxypropyl]uridine in tRNA + S-methyl-5'-thioadenosine + H(+)</text>
        <dbReference type="Rhea" id="RHEA:62432"/>
        <dbReference type="Rhea" id="RHEA-COMP:13339"/>
        <dbReference type="Rhea" id="RHEA-COMP:16092"/>
        <dbReference type="ChEBI" id="CHEBI:15378"/>
        <dbReference type="ChEBI" id="CHEBI:17509"/>
        <dbReference type="ChEBI" id="CHEBI:59789"/>
        <dbReference type="ChEBI" id="CHEBI:65315"/>
        <dbReference type="ChEBI" id="CHEBI:82930"/>
        <dbReference type="EC" id="2.5.1.25"/>
    </reaction>
</comment>
<feature type="domain" description="DTW" evidence="12">
    <location>
        <begin position="29"/>
        <end position="235"/>
    </location>
</feature>
<evidence type="ECO:0000256" key="2">
    <source>
        <dbReference type="ARBA" id="ARBA00012386"/>
    </source>
</evidence>
<evidence type="ECO:0000256" key="3">
    <source>
        <dbReference type="ARBA" id="ARBA00022679"/>
    </source>
</evidence>
<dbReference type="OrthoDB" id="3173at2759"/>
<dbReference type="PANTHER" id="PTHR15627">
    <property type="entry name" value="NATURAL KILLER CELL-SPECIFIC ANTIGEN KLIP1"/>
    <property type="match status" value="1"/>
</dbReference>
<protein>
    <recommendedName>
        <fullName evidence="9">tRNA-uridine aminocarboxypropyltransferase 1</fullName>
        <ecNumber evidence="2">2.5.1.25</ecNumber>
    </recommendedName>
    <alternativeName>
        <fullName evidence="10">DTW domain-containing protein 1</fullName>
    </alternativeName>
</protein>
<dbReference type="GO" id="GO:0005634">
    <property type="term" value="C:nucleus"/>
    <property type="evidence" value="ECO:0007669"/>
    <property type="project" value="UniProtKB-SubCell"/>
</dbReference>
<dbReference type="InterPro" id="IPR005636">
    <property type="entry name" value="DTW"/>
</dbReference>
<dbReference type="InterPro" id="IPR051521">
    <property type="entry name" value="tRNA_Mod/Golgi_Maint"/>
</dbReference>
<evidence type="ECO:0000259" key="12">
    <source>
        <dbReference type="SMART" id="SM01144"/>
    </source>
</evidence>
<gene>
    <name evidence="13" type="ORF">Pmar_PMAR011892</name>
</gene>
<dbReference type="RefSeq" id="XP_002774025.1">
    <property type="nucleotide sequence ID" value="XM_002773979.1"/>
</dbReference>
<dbReference type="InParanoid" id="C5LBM0"/>
<keyword evidence="6" id="KW-0539">Nucleus</keyword>
<reference evidence="13 14" key="1">
    <citation type="submission" date="2008-07" db="EMBL/GenBank/DDBJ databases">
        <authorList>
            <person name="El-Sayed N."/>
            <person name="Caler E."/>
            <person name="Inman J."/>
            <person name="Amedeo P."/>
            <person name="Hass B."/>
            <person name="Wortman J."/>
        </authorList>
    </citation>
    <scope>NUCLEOTIDE SEQUENCE [LARGE SCALE GENOMIC DNA]</scope>
    <source>
        <strain evidence="14">ATCC 50983 / TXsc</strain>
    </source>
</reference>
<evidence type="ECO:0000256" key="9">
    <source>
        <dbReference type="ARBA" id="ARBA00039242"/>
    </source>
</evidence>
<dbReference type="GO" id="GO:0016432">
    <property type="term" value="F:tRNA-uridine aminocarboxypropyltransferase activity"/>
    <property type="evidence" value="ECO:0007669"/>
    <property type="project" value="UniProtKB-EC"/>
</dbReference>
<keyword evidence="5" id="KW-0819">tRNA processing</keyword>
<evidence type="ECO:0000256" key="1">
    <source>
        <dbReference type="ARBA" id="ARBA00004123"/>
    </source>
</evidence>
<dbReference type="Pfam" id="PF03942">
    <property type="entry name" value="DTW"/>
    <property type="match status" value="1"/>
</dbReference>
<evidence type="ECO:0000256" key="10">
    <source>
        <dbReference type="ARBA" id="ARBA00042508"/>
    </source>
</evidence>